<protein>
    <recommendedName>
        <fullName evidence="3">Decapping nuclease</fullName>
    </recommendedName>
</protein>
<accession>A0A099NTC3</accession>
<evidence type="ECO:0000313" key="2">
    <source>
        <dbReference type="Proteomes" id="UP000029867"/>
    </source>
</evidence>
<reference evidence="2" key="1">
    <citation type="journal article" date="2014" name="Microb. Cell Fact.">
        <title>Exploiting Issatchenkia orientalis SD108 for succinic acid production.</title>
        <authorList>
            <person name="Xiao H."/>
            <person name="Shao Z."/>
            <person name="Jiang Y."/>
            <person name="Dole S."/>
            <person name="Zhao H."/>
        </authorList>
    </citation>
    <scope>NUCLEOTIDE SEQUENCE [LARGE SCALE GENOMIC DNA]</scope>
    <source>
        <strain evidence="2">SD108</strain>
    </source>
</reference>
<dbReference type="AlphaFoldDB" id="A0A099NTC3"/>
<gene>
    <name evidence="1" type="ORF">JL09_g5010</name>
</gene>
<name>A0A099NTC3_PICKU</name>
<dbReference type="Proteomes" id="UP000029867">
    <property type="component" value="Unassembled WGS sequence"/>
</dbReference>
<dbReference type="EMBL" id="JQFK01000303">
    <property type="protein sequence ID" value="KGK35840.1"/>
    <property type="molecule type" value="Genomic_DNA"/>
</dbReference>
<dbReference type="VEuPathDB" id="FungiDB:C5L36_0A00250"/>
<evidence type="ECO:0008006" key="3">
    <source>
        <dbReference type="Google" id="ProtNLM"/>
    </source>
</evidence>
<proteinExistence type="predicted"/>
<sequence>MEKPEEQLAIFSSRPEIIHRYSLKGEKITFDESALKPYRLISDLELGKRVDPKYPSVKKGWRKYRRKIFKMNESRIRYLLLTLLDYERKVPMDNTLEVYCHNGLFSDLLNAKEGYYVVQYKNKLIFASTSTRANQNQLLSYIGVKFEALMKCQPSPRDCSHCKLLLNGEYGRWPFKSVVEVDAFKKTPRGKVYCEMKLCYSSNAKEYAISKLTSNREFLEFLRINVKSFRKKIEKWLFQAYFGRQDILVVGLRDDDFKLICNTELKVIEEIIPFVRQTYPSLYEKFINAPQTVSSSLDTIHRQIKQLQRTETDVFLLDTSFPLNVERCARKFETIIIPEFLEQHPLDPLSSLTESLDKLSVGRFA</sequence>
<evidence type="ECO:0000313" key="1">
    <source>
        <dbReference type="EMBL" id="KGK35840.1"/>
    </source>
</evidence>
<comment type="caution">
    <text evidence="1">The sequence shown here is derived from an EMBL/GenBank/DDBJ whole genome shotgun (WGS) entry which is preliminary data.</text>
</comment>
<organism evidence="1 2">
    <name type="scientific">Pichia kudriavzevii</name>
    <name type="common">Yeast</name>
    <name type="synonym">Issatchenkia orientalis</name>
    <dbReference type="NCBI Taxonomy" id="4909"/>
    <lineage>
        <taxon>Eukaryota</taxon>
        <taxon>Fungi</taxon>
        <taxon>Dikarya</taxon>
        <taxon>Ascomycota</taxon>
        <taxon>Saccharomycotina</taxon>
        <taxon>Pichiomycetes</taxon>
        <taxon>Pichiales</taxon>
        <taxon>Pichiaceae</taxon>
        <taxon>Pichia</taxon>
    </lineage>
</organism>
<dbReference type="HOGENOM" id="CLU_758777_0_0_1"/>